<dbReference type="AlphaFoldDB" id="A0A0F8V1L9"/>
<keyword evidence="2" id="KW-1185">Reference proteome</keyword>
<gene>
    <name evidence="1" type="ORF">ARAM_003672</name>
</gene>
<comment type="caution">
    <text evidence="1">The sequence shown here is derived from an EMBL/GenBank/DDBJ whole genome shotgun (WGS) entry which is preliminary data.</text>
</comment>
<organism evidence="1 2">
    <name type="scientific">Aspergillus rambellii</name>
    <dbReference type="NCBI Taxonomy" id="308745"/>
    <lineage>
        <taxon>Eukaryota</taxon>
        <taxon>Fungi</taxon>
        <taxon>Dikarya</taxon>
        <taxon>Ascomycota</taxon>
        <taxon>Pezizomycotina</taxon>
        <taxon>Eurotiomycetes</taxon>
        <taxon>Eurotiomycetidae</taxon>
        <taxon>Eurotiales</taxon>
        <taxon>Aspergillaceae</taxon>
        <taxon>Aspergillus</taxon>
        <taxon>Aspergillus subgen. Nidulantes</taxon>
    </lineage>
</organism>
<accession>A0A0F8V1L9</accession>
<protein>
    <submittedName>
        <fullName evidence="1">Uncharacterized protein</fullName>
    </submittedName>
</protein>
<evidence type="ECO:0000313" key="1">
    <source>
        <dbReference type="EMBL" id="KKK25628.1"/>
    </source>
</evidence>
<dbReference type="Proteomes" id="UP000034291">
    <property type="component" value="Unassembled WGS sequence"/>
</dbReference>
<dbReference type="EMBL" id="JZBS01000710">
    <property type="protein sequence ID" value="KKK25628.1"/>
    <property type="molecule type" value="Genomic_DNA"/>
</dbReference>
<sequence>MADVKQISAALHREEGFPTRRVSEVARGVGIMHGGGVTYVSIRIGLYETIQDQACAWDIALSPLLAFTAATSGFIGAMFGTRQIWPIFGCKTTRFYPLRLAETTTESLRNRRPYGVVTTPLMGTSGGQLLTVTKYLTTTGGPRWAPSFVRLGQTIATLVLLEVIFGFGQLIHGP</sequence>
<name>A0A0F8V1L9_9EURO</name>
<evidence type="ECO:0000313" key="2">
    <source>
        <dbReference type="Proteomes" id="UP000034291"/>
    </source>
</evidence>
<proteinExistence type="predicted"/>
<reference evidence="1 2" key="1">
    <citation type="submission" date="2015-02" db="EMBL/GenBank/DDBJ databases">
        <title>Draft Genome Sequences of Two Closely-Related Aflatoxigenic Aspergillus Species Obtained from the Cote d'Ivoire.</title>
        <authorList>
            <person name="Moore G.G."/>
            <person name="Beltz S.B."/>
            <person name="Mack B.M."/>
        </authorList>
    </citation>
    <scope>NUCLEOTIDE SEQUENCE [LARGE SCALE GENOMIC DNA]</scope>
    <source>
        <strain evidence="1 2">SRRC1468</strain>
    </source>
</reference>